<keyword evidence="1" id="KW-0805">Transcription regulation</keyword>
<evidence type="ECO:0000313" key="6">
    <source>
        <dbReference type="Proteomes" id="UP000263900"/>
    </source>
</evidence>
<evidence type="ECO:0000256" key="2">
    <source>
        <dbReference type="ARBA" id="ARBA00023125"/>
    </source>
</evidence>
<evidence type="ECO:0000259" key="4">
    <source>
        <dbReference type="PROSITE" id="PS01124"/>
    </source>
</evidence>
<proteinExistence type="predicted"/>
<dbReference type="PANTHER" id="PTHR43280">
    <property type="entry name" value="ARAC-FAMILY TRANSCRIPTIONAL REGULATOR"/>
    <property type="match status" value="1"/>
</dbReference>
<dbReference type="InterPro" id="IPR018060">
    <property type="entry name" value="HTH_AraC"/>
</dbReference>
<dbReference type="SUPFAM" id="SSF46689">
    <property type="entry name" value="Homeodomain-like"/>
    <property type="match status" value="1"/>
</dbReference>
<dbReference type="AlphaFoldDB" id="A0A3B7MMI9"/>
<dbReference type="SMART" id="SM00342">
    <property type="entry name" value="HTH_ARAC"/>
    <property type="match status" value="1"/>
</dbReference>
<evidence type="ECO:0000256" key="1">
    <source>
        <dbReference type="ARBA" id="ARBA00023015"/>
    </source>
</evidence>
<name>A0A3B7MMI9_9BACT</name>
<dbReference type="InterPro" id="IPR014710">
    <property type="entry name" value="RmlC-like_jellyroll"/>
</dbReference>
<dbReference type="GO" id="GO:0003700">
    <property type="term" value="F:DNA-binding transcription factor activity"/>
    <property type="evidence" value="ECO:0007669"/>
    <property type="project" value="InterPro"/>
</dbReference>
<evidence type="ECO:0000313" key="5">
    <source>
        <dbReference type="EMBL" id="AXY74156.1"/>
    </source>
</evidence>
<feature type="domain" description="HTH araC/xylS-type" evidence="4">
    <location>
        <begin position="175"/>
        <end position="273"/>
    </location>
</feature>
<dbReference type="InterPro" id="IPR037923">
    <property type="entry name" value="HTH-like"/>
</dbReference>
<dbReference type="Pfam" id="PF12833">
    <property type="entry name" value="HTH_18"/>
    <property type="match status" value="1"/>
</dbReference>
<keyword evidence="3" id="KW-0804">Transcription</keyword>
<keyword evidence="6" id="KW-1185">Reference proteome</keyword>
<dbReference type="InterPro" id="IPR009057">
    <property type="entry name" value="Homeodomain-like_sf"/>
</dbReference>
<dbReference type="OrthoDB" id="2585681at2"/>
<dbReference type="Proteomes" id="UP000263900">
    <property type="component" value="Chromosome"/>
</dbReference>
<dbReference type="Gene3D" id="1.10.10.60">
    <property type="entry name" value="Homeodomain-like"/>
    <property type="match status" value="1"/>
</dbReference>
<dbReference type="Pfam" id="PF02311">
    <property type="entry name" value="AraC_binding"/>
    <property type="match status" value="1"/>
</dbReference>
<evidence type="ECO:0000256" key="3">
    <source>
        <dbReference type="ARBA" id="ARBA00023163"/>
    </source>
</evidence>
<organism evidence="5 6">
    <name type="scientific">Paraflavitalea soli</name>
    <dbReference type="NCBI Taxonomy" id="2315862"/>
    <lineage>
        <taxon>Bacteria</taxon>
        <taxon>Pseudomonadati</taxon>
        <taxon>Bacteroidota</taxon>
        <taxon>Chitinophagia</taxon>
        <taxon>Chitinophagales</taxon>
        <taxon>Chitinophagaceae</taxon>
        <taxon>Paraflavitalea</taxon>
    </lineage>
</organism>
<dbReference type="PANTHER" id="PTHR43280:SF32">
    <property type="entry name" value="TRANSCRIPTIONAL REGULATORY PROTEIN"/>
    <property type="match status" value="1"/>
</dbReference>
<protein>
    <submittedName>
        <fullName evidence="5">Helix-turn-helix domain-containing protein</fullName>
    </submittedName>
</protein>
<gene>
    <name evidence="5" type="ORF">D3H65_09295</name>
</gene>
<dbReference type="EMBL" id="CP032157">
    <property type="protein sequence ID" value="AXY74156.1"/>
    <property type="molecule type" value="Genomic_DNA"/>
</dbReference>
<dbReference type="RefSeq" id="WP_119050043.1">
    <property type="nucleotide sequence ID" value="NZ_CP032157.1"/>
</dbReference>
<dbReference type="PROSITE" id="PS01124">
    <property type="entry name" value="HTH_ARAC_FAMILY_2"/>
    <property type="match status" value="1"/>
</dbReference>
<reference evidence="5 6" key="1">
    <citation type="submission" date="2018-09" db="EMBL/GenBank/DDBJ databases">
        <title>Genome sequencing of strain 6GH32-13.</title>
        <authorList>
            <person name="Weon H.-Y."/>
            <person name="Heo J."/>
            <person name="Kwon S.-W."/>
        </authorList>
    </citation>
    <scope>NUCLEOTIDE SEQUENCE [LARGE SCALE GENOMIC DNA]</scope>
    <source>
        <strain evidence="5 6">5GH32-13</strain>
    </source>
</reference>
<dbReference type="KEGG" id="pseg:D3H65_09295"/>
<dbReference type="Gene3D" id="2.60.120.10">
    <property type="entry name" value="Jelly Rolls"/>
    <property type="match status" value="1"/>
</dbReference>
<keyword evidence="2" id="KW-0238">DNA-binding</keyword>
<sequence>MNPSSIDIKDKTQPKEAIKIAPFKKEIRKTTAHKHNNYFEIIYLSAGSGTHTIDSRKYVITPPVIFFVRKEQTHHFDLEEEAAGFVAIIKRTFIEKSLDKELKLLLAKLSNQPCLSINDNSTIHQLFQLLVKEYVANSDHSFPIIEGLLKALLAKVLEVAKPVIRPSALRSELYQSFLELLQSGTVVKNAVQYYAEQLNTSPQNLNAACRKAVNQSATEVLAEFIISEAKRLLLYTNNTVSQIALTLDFMDASHFVKYFKRSVGKTPQSFRNSTE</sequence>
<dbReference type="GO" id="GO:0043565">
    <property type="term" value="F:sequence-specific DNA binding"/>
    <property type="evidence" value="ECO:0007669"/>
    <property type="project" value="InterPro"/>
</dbReference>
<dbReference type="InterPro" id="IPR003313">
    <property type="entry name" value="AraC-bd"/>
</dbReference>
<accession>A0A3B7MMI9</accession>
<dbReference type="SUPFAM" id="SSF51215">
    <property type="entry name" value="Regulatory protein AraC"/>
    <property type="match status" value="1"/>
</dbReference>